<name>A0A3L8SM54_CHLGU</name>
<evidence type="ECO:0000313" key="2">
    <source>
        <dbReference type="Proteomes" id="UP000276834"/>
    </source>
</evidence>
<reference evidence="1 2" key="1">
    <citation type="journal article" date="2018" name="Proc. R. Soc. B">
        <title>A non-coding region near Follistatin controls head colour polymorphism in the Gouldian finch.</title>
        <authorList>
            <person name="Toomey M.B."/>
            <person name="Marques C.I."/>
            <person name="Andrade P."/>
            <person name="Araujo P.M."/>
            <person name="Sabatino S."/>
            <person name="Gazda M.A."/>
            <person name="Afonso S."/>
            <person name="Lopes R.J."/>
            <person name="Corbo J.C."/>
            <person name="Carneiro M."/>
        </authorList>
    </citation>
    <scope>NUCLEOTIDE SEQUENCE [LARGE SCALE GENOMIC DNA]</scope>
    <source>
        <strain evidence="1">Red01</strain>
        <tissue evidence="1">Muscle</tissue>
    </source>
</reference>
<keyword evidence="2" id="KW-1185">Reference proteome</keyword>
<gene>
    <name evidence="1" type="ORF">DV515_00006166</name>
</gene>
<sequence length="114" mass="13196">MPDNKVRKCKALIPLSLDCLTWKAELQGHAPYAGGRYQLHENTVEEEKRDRGSRTVKKYQMAPKDYKGMRYNLLSQNMLHILEAKEVVNPFSAEQQSQKTNEGIIEQHMAKFFA</sequence>
<proteinExistence type="predicted"/>
<comment type="caution">
    <text evidence="1">The sequence shown here is derived from an EMBL/GenBank/DDBJ whole genome shotgun (WGS) entry which is preliminary data.</text>
</comment>
<accession>A0A3L8SM54</accession>
<dbReference type="AlphaFoldDB" id="A0A3L8SM54"/>
<organism evidence="1 2">
    <name type="scientific">Chloebia gouldiae</name>
    <name type="common">Gouldian finch</name>
    <name type="synonym">Erythrura gouldiae</name>
    <dbReference type="NCBI Taxonomy" id="44316"/>
    <lineage>
        <taxon>Eukaryota</taxon>
        <taxon>Metazoa</taxon>
        <taxon>Chordata</taxon>
        <taxon>Craniata</taxon>
        <taxon>Vertebrata</taxon>
        <taxon>Euteleostomi</taxon>
        <taxon>Archelosauria</taxon>
        <taxon>Archosauria</taxon>
        <taxon>Dinosauria</taxon>
        <taxon>Saurischia</taxon>
        <taxon>Theropoda</taxon>
        <taxon>Coelurosauria</taxon>
        <taxon>Aves</taxon>
        <taxon>Neognathae</taxon>
        <taxon>Neoaves</taxon>
        <taxon>Telluraves</taxon>
        <taxon>Australaves</taxon>
        <taxon>Passeriformes</taxon>
        <taxon>Passeroidea</taxon>
        <taxon>Passeridae</taxon>
        <taxon>Chloebia</taxon>
    </lineage>
</organism>
<dbReference type="Proteomes" id="UP000276834">
    <property type="component" value="Unassembled WGS sequence"/>
</dbReference>
<protein>
    <submittedName>
        <fullName evidence="1">Uncharacterized protein</fullName>
    </submittedName>
</protein>
<evidence type="ECO:0000313" key="1">
    <source>
        <dbReference type="EMBL" id="RLW04207.1"/>
    </source>
</evidence>
<dbReference type="EMBL" id="QUSF01000014">
    <property type="protein sequence ID" value="RLW04207.1"/>
    <property type="molecule type" value="Genomic_DNA"/>
</dbReference>